<keyword evidence="3" id="KW-1185">Reference proteome</keyword>
<comment type="caution">
    <text evidence="2">The sequence shown here is derived from an EMBL/GenBank/DDBJ whole genome shotgun (WGS) entry which is preliminary data.</text>
</comment>
<feature type="chain" id="PRO_5045165876" description="Proteinase inhibitor I42 chagasin domain-containing protein" evidence="1">
    <location>
        <begin position="24"/>
        <end position="140"/>
    </location>
</feature>
<dbReference type="InterPro" id="IPR008972">
    <property type="entry name" value="Cupredoxin"/>
</dbReference>
<proteinExistence type="predicted"/>
<feature type="signal peptide" evidence="1">
    <location>
        <begin position="1"/>
        <end position="23"/>
    </location>
</feature>
<evidence type="ECO:0000313" key="3">
    <source>
        <dbReference type="Proteomes" id="UP000634780"/>
    </source>
</evidence>
<dbReference type="EMBL" id="JAEKOZ010000008">
    <property type="protein sequence ID" value="MBJ3808420.1"/>
    <property type="molecule type" value="Genomic_DNA"/>
</dbReference>
<accession>A0ABS0X5E5</accession>
<evidence type="ECO:0008006" key="4">
    <source>
        <dbReference type="Google" id="ProtNLM"/>
    </source>
</evidence>
<sequence>MKSSTYRAVPLAAGLALAAFAVAAVPATAQAEARAARKAVLTNADDGRTVTVAPGDTVEVKLTSVREGHVRWTWSVPDTDNAAVLRKTAGSPLPDGGARADLSADSVGTATVNAGASCVPDPGYACPAVIRQWKVTVEVK</sequence>
<keyword evidence="1" id="KW-0732">Signal</keyword>
<dbReference type="Proteomes" id="UP000634780">
    <property type="component" value="Unassembled WGS sequence"/>
</dbReference>
<reference evidence="2 3" key="1">
    <citation type="submission" date="2020-12" db="EMBL/GenBank/DDBJ databases">
        <title>Streptomyces typhae sp. nov., a novel endophytic actinomycete isolated from the root of cattail pollen (Typha angustifolia L.).</title>
        <authorList>
            <person name="Peng C."/>
            <person name="Liu C."/>
        </authorList>
    </citation>
    <scope>NUCLEOTIDE SEQUENCE [LARGE SCALE GENOMIC DNA]</scope>
    <source>
        <strain evidence="2 3">JCM 4753</strain>
    </source>
</reference>
<name>A0ABS0X5E5_9ACTN</name>
<dbReference type="RefSeq" id="WP_190117516.1">
    <property type="nucleotide sequence ID" value="NZ_BMVR01000008.1"/>
</dbReference>
<dbReference type="SUPFAM" id="SSF49503">
    <property type="entry name" value="Cupredoxins"/>
    <property type="match status" value="1"/>
</dbReference>
<evidence type="ECO:0000313" key="2">
    <source>
        <dbReference type="EMBL" id="MBJ3808420.1"/>
    </source>
</evidence>
<evidence type="ECO:0000256" key="1">
    <source>
        <dbReference type="SAM" id="SignalP"/>
    </source>
</evidence>
<gene>
    <name evidence="2" type="ORF">JGB26_15080</name>
</gene>
<protein>
    <recommendedName>
        <fullName evidence="4">Proteinase inhibitor I42 chagasin domain-containing protein</fullName>
    </recommendedName>
</protein>
<organism evidence="2 3">
    <name type="scientific">Streptomyces flavofungini</name>
    <dbReference type="NCBI Taxonomy" id="68200"/>
    <lineage>
        <taxon>Bacteria</taxon>
        <taxon>Bacillati</taxon>
        <taxon>Actinomycetota</taxon>
        <taxon>Actinomycetes</taxon>
        <taxon>Kitasatosporales</taxon>
        <taxon>Streptomycetaceae</taxon>
        <taxon>Streptomyces</taxon>
    </lineage>
</organism>